<protein>
    <submittedName>
        <fullName evidence="11">FtsQ-type POTRA domain-containing protein</fullName>
    </submittedName>
</protein>
<dbReference type="Pfam" id="PF08478">
    <property type="entry name" value="POTRA_1"/>
    <property type="match status" value="1"/>
</dbReference>
<keyword evidence="5 9" id="KW-0812">Transmembrane</keyword>
<evidence type="ECO:0000313" key="12">
    <source>
        <dbReference type="Proteomes" id="UP000469724"/>
    </source>
</evidence>
<evidence type="ECO:0000256" key="7">
    <source>
        <dbReference type="ARBA" id="ARBA00023136"/>
    </source>
</evidence>
<evidence type="ECO:0000259" key="10">
    <source>
        <dbReference type="PROSITE" id="PS51779"/>
    </source>
</evidence>
<evidence type="ECO:0000256" key="3">
    <source>
        <dbReference type="ARBA" id="ARBA00022519"/>
    </source>
</evidence>
<dbReference type="PROSITE" id="PS51779">
    <property type="entry name" value="POTRA"/>
    <property type="match status" value="1"/>
</dbReference>
<evidence type="ECO:0000256" key="4">
    <source>
        <dbReference type="ARBA" id="ARBA00022618"/>
    </source>
</evidence>
<dbReference type="Pfam" id="PF03799">
    <property type="entry name" value="FtsQ_DivIB_C"/>
    <property type="match status" value="1"/>
</dbReference>
<proteinExistence type="predicted"/>
<evidence type="ECO:0000256" key="5">
    <source>
        <dbReference type="ARBA" id="ARBA00022692"/>
    </source>
</evidence>
<keyword evidence="7 9" id="KW-0472">Membrane</keyword>
<dbReference type="InterPro" id="IPR034746">
    <property type="entry name" value="POTRA"/>
</dbReference>
<dbReference type="EMBL" id="JAAGRQ010000013">
    <property type="protein sequence ID" value="NDY56045.1"/>
    <property type="molecule type" value="Genomic_DNA"/>
</dbReference>
<evidence type="ECO:0000256" key="9">
    <source>
        <dbReference type="SAM" id="Phobius"/>
    </source>
</evidence>
<evidence type="ECO:0000256" key="6">
    <source>
        <dbReference type="ARBA" id="ARBA00022989"/>
    </source>
</evidence>
<keyword evidence="4" id="KW-0132">Cell division</keyword>
<dbReference type="InterPro" id="IPR013685">
    <property type="entry name" value="POTRA_FtsQ_type"/>
</dbReference>
<dbReference type="PANTHER" id="PTHR35851:SF1">
    <property type="entry name" value="CELL DIVISION PROTEIN FTSQ"/>
    <property type="match status" value="1"/>
</dbReference>
<accession>A0A7K3NJW8</accession>
<keyword evidence="6 9" id="KW-1133">Transmembrane helix</keyword>
<evidence type="ECO:0000256" key="1">
    <source>
        <dbReference type="ARBA" id="ARBA00004370"/>
    </source>
</evidence>
<evidence type="ECO:0000256" key="8">
    <source>
        <dbReference type="ARBA" id="ARBA00023306"/>
    </source>
</evidence>
<sequence>MSVRVGGISGGIAISKKRKNAYSVAAPVKPSPTRGWRLGGNRNRALAAARFSQPRASRVSFSSVGGFFARIMTMGFAAAVIVAVSVGLLAGYRWLTTVNYFDLTNVDIAGVSRLSQDHVRALAEIAPGDNLLSLDMEQIRLALTRDPWIESATVKRVLPGSLSIQIVERVPAYLVHHQGGLYYCDESGRLIDRVEAGTFVSLPQIEVEAGMEKRLALLAELKRTVGEHRAPFRFSQVGWIRLSWGRGLEVQLMDSDILMCIGSENWMQNLHRLNLVWADLKRRGELDKVGVITAQDDKVWVEKKS</sequence>
<gene>
    <name evidence="11" type="ORF">G3N56_04705</name>
</gene>
<comment type="caution">
    <text evidence="11">The sequence shown here is derived from an EMBL/GenBank/DDBJ whole genome shotgun (WGS) entry which is preliminary data.</text>
</comment>
<feature type="transmembrane region" description="Helical" evidence="9">
    <location>
        <begin position="67"/>
        <end position="95"/>
    </location>
</feature>
<dbReference type="InterPro" id="IPR005548">
    <property type="entry name" value="Cell_div_FtsQ/DivIB_C"/>
</dbReference>
<keyword evidence="12" id="KW-1185">Reference proteome</keyword>
<keyword evidence="2" id="KW-1003">Cell membrane</keyword>
<keyword evidence="3" id="KW-0997">Cell inner membrane</keyword>
<dbReference type="GO" id="GO:0090529">
    <property type="term" value="P:cell septum assembly"/>
    <property type="evidence" value="ECO:0007669"/>
    <property type="project" value="InterPro"/>
</dbReference>
<evidence type="ECO:0000256" key="2">
    <source>
        <dbReference type="ARBA" id="ARBA00022475"/>
    </source>
</evidence>
<dbReference type="Proteomes" id="UP000469724">
    <property type="component" value="Unassembled WGS sequence"/>
</dbReference>
<comment type="subcellular location">
    <subcellularLocation>
        <location evidence="1">Membrane</location>
    </subcellularLocation>
</comment>
<dbReference type="Gene3D" id="3.10.20.310">
    <property type="entry name" value="membrane protein fhac"/>
    <property type="match status" value="1"/>
</dbReference>
<reference evidence="11 12" key="1">
    <citation type="submission" date="2020-02" db="EMBL/GenBank/DDBJ databases">
        <title>Comparative genomics of sulfur disproportionating microorganisms.</title>
        <authorList>
            <person name="Ward L.M."/>
            <person name="Bertran E."/>
            <person name="Johnston D.T."/>
        </authorList>
    </citation>
    <scope>NUCLEOTIDE SEQUENCE [LARGE SCALE GENOMIC DNA]</scope>
    <source>
        <strain evidence="11 12">DSM 3696</strain>
    </source>
</reference>
<organism evidence="11 12">
    <name type="scientific">Desulfolutivibrio sulfodismutans</name>
    <dbReference type="NCBI Taxonomy" id="63561"/>
    <lineage>
        <taxon>Bacteria</taxon>
        <taxon>Pseudomonadati</taxon>
        <taxon>Thermodesulfobacteriota</taxon>
        <taxon>Desulfovibrionia</taxon>
        <taxon>Desulfovibrionales</taxon>
        <taxon>Desulfovibrionaceae</taxon>
        <taxon>Desulfolutivibrio</taxon>
    </lineage>
</organism>
<evidence type="ECO:0000313" key="11">
    <source>
        <dbReference type="EMBL" id="NDY56045.1"/>
    </source>
</evidence>
<dbReference type="RefSeq" id="WP_163301102.1">
    <property type="nucleotide sequence ID" value="NZ_JAAGRQ010000013.1"/>
</dbReference>
<dbReference type="AlphaFoldDB" id="A0A7K3NJW8"/>
<dbReference type="GO" id="GO:0016020">
    <property type="term" value="C:membrane"/>
    <property type="evidence" value="ECO:0007669"/>
    <property type="project" value="UniProtKB-SubCell"/>
</dbReference>
<name>A0A7K3NJW8_9BACT</name>
<dbReference type="PANTHER" id="PTHR35851">
    <property type="entry name" value="CELL DIVISION PROTEIN FTSQ"/>
    <property type="match status" value="1"/>
</dbReference>
<dbReference type="InterPro" id="IPR026579">
    <property type="entry name" value="FtsQ"/>
</dbReference>
<feature type="domain" description="POTRA" evidence="10">
    <location>
        <begin position="101"/>
        <end position="169"/>
    </location>
</feature>
<keyword evidence="8" id="KW-0131">Cell cycle</keyword>